<dbReference type="InterPro" id="IPR011333">
    <property type="entry name" value="SKP1/BTB/POZ_sf"/>
</dbReference>
<evidence type="ECO:0000313" key="3">
    <source>
        <dbReference type="EMBL" id="EPS98921.1"/>
    </source>
</evidence>
<gene>
    <name evidence="3" type="ORF">FOMPIDRAFT_1024469</name>
</gene>
<dbReference type="Gene3D" id="3.30.710.10">
    <property type="entry name" value="Potassium Channel Kv1.1, Chain A"/>
    <property type="match status" value="1"/>
</dbReference>
<name>S8E154_FOMSC</name>
<keyword evidence="4" id="KW-1185">Reference proteome</keyword>
<dbReference type="EMBL" id="KE504161">
    <property type="protein sequence ID" value="EPS98921.1"/>
    <property type="molecule type" value="Genomic_DNA"/>
</dbReference>
<dbReference type="OrthoDB" id="6359816at2759"/>
<dbReference type="InterPro" id="IPR008974">
    <property type="entry name" value="TRAF-like"/>
</dbReference>
<evidence type="ECO:0000259" key="2">
    <source>
        <dbReference type="PROSITE" id="PS50144"/>
    </source>
</evidence>
<dbReference type="SUPFAM" id="SSF49599">
    <property type="entry name" value="TRAF domain-like"/>
    <property type="match status" value="1"/>
</dbReference>
<dbReference type="InterPro" id="IPR002083">
    <property type="entry name" value="MATH/TRAF_dom"/>
</dbReference>
<protein>
    <recommendedName>
        <fullName evidence="2">MATH domain-containing protein</fullName>
    </recommendedName>
</protein>
<feature type="region of interest" description="Disordered" evidence="1">
    <location>
        <begin position="221"/>
        <end position="301"/>
    </location>
</feature>
<sequence length="603" mass="67164">MKAVPSDIEGHYNFTVQFRIENVREYIERNDSQNEPERQTSQKFGPGWYFEWYMVIKDDKASLGLYLQTSSGYPEPITWSVVAKSLHGDEQYFDHTTTHTFTAAKKGLGWSTFISEYHLERHATLREENTLRITATIRARMARTYHDLANCLDVLHGLVTSGKRPCDISFVANSDRSRSGQFSSPRKLFADKEYIRKFCPPLGEYLDYPLGARGVAPELFGTGGGRPTHAVPGATARDSPEEMDDDVDSDFEEPDTVWSLPIRKGKGKKRRSPSEGTVLPERITASEESASPKSSKDELPDISAVVRKVPSMPVGEETPMHSGIPEKLEANASAQSDGVVVSSCVPEQDATSPLEDPDWVLEDMVATDGATDFNGFGAEKRAESKSPQAPSLLWSSADSVLAMDDAMLSSIHTRGGKDTTAKENVGCQTDPLPPVKVTKTTRFWPPPVAPPSSCLPAIEITAASATWEAFLFYLYTGEITFAPLRSRGETARRDYVTTFKWKHHHRPAPCSCKSIYRIASMLDMQELRALALKELETQLSKDNIVAEVFTKFTSQHDDVRELEVRVLKEHWAELKGSVEMSDMLKKVVRCNMAHATAIMGALW</sequence>
<dbReference type="Proteomes" id="UP000015241">
    <property type="component" value="Unassembled WGS sequence"/>
</dbReference>
<dbReference type="STRING" id="743788.S8E154"/>
<dbReference type="AlphaFoldDB" id="S8E154"/>
<evidence type="ECO:0000313" key="4">
    <source>
        <dbReference type="Proteomes" id="UP000015241"/>
    </source>
</evidence>
<organism evidence="3 4">
    <name type="scientific">Fomitopsis schrenkii</name>
    <name type="common">Brown rot fungus</name>
    <dbReference type="NCBI Taxonomy" id="2126942"/>
    <lineage>
        <taxon>Eukaryota</taxon>
        <taxon>Fungi</taxon>
        <taxon>Dikarya</taxon>
        <taxon>Basidiomycota</taxon>
        <taxon>Agaricomycotina</taxon>
        <taxon>Agaricomycetes</taxon>
        <taxon>Polyporales</taxon>
        <taxon>Fomitopsis</taxon>
    </lineage>
</organism>
<dbReference type="Pfam" id="PF00917">
    <property type="entry name" value="MATH"/>
    <property type="match status" value="1"/>
</dbReference>
<reference evidence="3 4" key="1">
    <citation type="journal article" date="2012" name="Science">
        <title>The Paleozoic origin of enzymatic lignin decomposition reconstructed from 31 fungal genomes.</title>
        <authorList>
            <person name="Floudas D."/>
            <person name="Binder M."/>
            <person name="Riley R."/>
            <person name="Barry K."/>
            <person name="Blanchette R.A."/>
            <person name="Henrissat B."/>
            <person name="Martinez A.T."/>
            <person name="Otillar R."/>
            <person name="Spatafora J.W."/>
            <person name="Yadav J.S."/>
            <person name="Aerts A."/>
            <person name="Benoit I."/>
            <person name="Boyd A."/>
            <person name="Carlson A."/>
            <person name="Copeland A."/>
            <person name="Coutinho P.M."/>
            <person name="de Vries R.P."/>
            <person name="Ferreira P."/>
            <person name="Findley K."/>
            <person name="Foster B."/>
            <person name="Gaskell J."/>
            <person name="Glotzer D."/>
            <person name="Gorecki P."/>
            <person name="Heitman J."/>
            <person name="Hesse C."/>
            <person name="Hori C."/>
            <person name="Igarashi K."/>
            <person name="Jurgens J.A."/>
            <person name="Kallen N."/>
            <person name="Kersten P."/>
            <person name="Kohler A."/>
            <person name="Kuees U."/>
            <person name="Kumar T.K.A."/>
            <person name="Kuo A."/>
            <person name="LaButti K."/>
            <person name="Larrondo L.F."/>
            <person name="Lindquist E."/>
            <person name="Ling A."/>
            <person name="Lombard V."/>
            <person name="Lucas S."/>
            <person name="Lundell T."/>
            <person name="Martin R."/>
            <person name="McLaughlin D.J."/>
            <person name="Morgenstern I."/>
            <person name="Morin E."/>
            <person name="Murat C."/>
            <person name="Nagy L.G."/>
            <person name="Nolan M."/>
            <person name="Ohm R.A."/>
            <person name="Patyshakuliyeva A."/>
            <person name="Rokas A."/>
            <person name="Ruiz-Duenas F.J."/>
            <person name="Sabat G."/>
            <person name="Salamov A."/>
            <person name="Samejima M."/>
            <person name="Schmutz J."/>
            <person name="Slot J.C."/>
            <person name="St John F."/>
            <person name="Stenlid J."/>
            <person name="Sun H."/>
            <person name="Sun S."/>
            <person name="Syed K."/>
            <person name="Tsang A."/>
            <person name="Wiebenga A."/>
            <person name="Young D."/>
            <person name="Pisabarro A."/>
            <person name="Eastwood D.C."/>
            <person name="Martin F."/>
            <person name="Cullen D."/>
            <person name="Grigoriev I.V."/>
            <person name="Hibbett D.S."/>
        </authorList>
    </citation>
    <scope>NUCLEOTIDE SEQUENCE</scope>
    <source>
        <strain evidence="4">FP-58527</strain>
    </source>
</reference>
<dbReference type="InParanoid" id="S8E154"/>
<dbReference type="CDD" id="cd00121">
    <property type="entry name" value="MATH"/>
    <property type="match status" value="1"/>
</dbReference>
<feature type="domain" description="MATH" evidence="2">
    <location>
        <begin position="13"/>
        <end position="137"/>
    </location>
</feature>
<evidence type="ECO:0000256" key="1">
    <source>
        <dbReference type="SAM" id="MobiDB-lite"/>
    </source>
</evidence>
<accession>S8E154</accession>
<proteinExistence type="predicted"/>
<dbReference type="HOGENOM" id="CLU_452725_0_0_1"/>
<dbReference type="PROSITE" id="PS50144">
    <property type="entry name" value="MATH"/>
    <property type="match status" value="1"/>
</dbReference>
<feature type="compositionally biased region" description="Acidic residues" evidence="1">
    <location>
        <begin position="241"/>
        <end position="255"/>
    </location>
</feature>
<dbReference type="Gene3D" id="2.60.210.10">
    <property type="entry name" value="Apoptosis, Tumor Necrosis Factor Receptor Associated Protein 2, Chain A"/>
    <property type="match status" value="1"/>
</dbReference>